<organism evidence="1">
    <name type="scientific">marine metagenome</name>
    <dbReference type="NCBI Taxonomy" id="408172"/>
    <lineage>
        <taxon>unclassified sequences</taxon>
        <taxon>metagenomes</taxon>
        <taxon>ecological metagenomes</taxon>
    </lineage>
</organism>
<reference evidence="1" key="1">
    <citation type="submission" date="2018-05" db="EMBL/GenBank/DDBJ databases">
        <authorList>
            <person name="Lanie J.A."/>
            <person name="Ng W.-L."/>
            <person name="Kazmierczak K.M."/>
            <person name="Andrzejewski T.M."/>
            <person name="Davidsen T.M."/>
            <person name="Wayne K.J."/>
            <person name="Tettelin H."/>
            <person name="Glass J.I."/>
            <person name="Rusch D."/>
            <person name="Podicherti R."/>
            <person name="Tsui H.-C.T."/>
            <person name="Winkler M.E."/>
        </authorList>
    </citation>
    <scope>NUCLEOTIDE SEQUENCE</scope>
</reference>
<dbReference type="AlphaFoldDB" id="A0A382G6D5"/>
<protein>
    <submittedName>
        <fullName evidence="1">Uncharacterized protein</fullName>
    </submittedName>
</protein>
<sequence>MMGLVCNLGRHRRGGNLLTLAMALLATNAAAQFTPYAARTEFLLTPPGVHPGALAGFINPATLALLPAPEVSATFATAGNKRSVRSDWGWYASLPHLGGGVLHRQRPGLSDLTEARIGLGLGDQDVAFGVGRGWSTGRGPQTSSVWISGVLFKPSPKWSFASTWTKASGGQGREIAGDVGYRPMGDDQLTLFAEGVRSDRAAGRERFWSLGANYRALDGVHVSGRFLDGHSISLGLRLEFGELGVRSQARQTSRNSGT</sequence>
<accession>A0A382G6D5</accession>
<name>A0A382G6D5_9ZZZZ</name>
<gene>
    <name evidence="1" type="ORF">METZ01_LOCUS223189</name>
</gene>
<evidence type="ECO:0000313" key="1">
    <source>
        <dbReference type="EMBL" id="SVB70335.1"/>
    </source>
</evidence>
<dbReference type="EMBL" id="UINC01053610">
    <property type="protein sequence ID" value="SVB70335.1"/>
    <property type="molecule type" value="Genomic_DNA"/>
</dbReference>
<proteinExistence type="predicted"/>
<feature type="non-terminal residue" evidence="1">
    <location>
        <position position="258"/>
    </location>
</feature>